<dbReference type="InterPro" id="IPR013783">
    <property type="entry name" value="Ig-like_fold"/>
</dbReference>
<dbReference type="Proteomes" id="UP000606003">
    <property type="component" value="Unassembled WGS sequence"/>
</dbReference>
<feature type="signal peptide" evidence="1">
    <location>
        <begin position="1"/>
        <end position="23"/>
    </location>
</feature>
<name>A0ABR8JY95_9BACT</name>
<dbReference type="EMBL" id="JACXAC010000005">
    <property type="protein sequence ID" value="MBD2723595.1"/>
    <property type="molecule type" value="Genomic_DNA"/>
</dbReference>
<evidence type="ECO:0000313" key="3">
    <source>
        <dbReference type="EMBL" id="MBD2723595.1"/>
    </source>
</evidence>
<dbReference type="Gene3D" id="2.60.40.10">
    <property type="entry name" value="Immunoglobulins"/>
    <property type="match status" value="1"/>
</dbReference>
<organism evidence="3 4">
    <name type="scientific">Hymenobacter armeniacus</name>
    <dbReference type="NCBI Taxonomy" id="2771358"/>
    <lineage>
        <taxon>Bacteria</taxon>
        <taxon>Pseudomonadati</taxon>
        <taxon>Bacteroidota</taxon>
        <taxon>Cytophagia</taxon>
        <taxon>Cytophagales</taxon>
        <taxon>Hymenobacteraceae</taxon>
        <taxon>Hymenobacter</taxon>
    </lineage>
</organism>
<gene>
    <name evidence="3" type="ORF">IC234_15800</name>
</gene>
<dbReference type="InterPro" id="IPR035986">
    <property type="entry name" value="PKD_dom_sf"/>
</dbReference>
<proteinExistence type="predicted"/>
<feature type="chain" id="PRO_5045799470" evidence="1">
    <location>
        <begin position="24"/>
        <end position="633"/>
    </location>
</feature>
<sequence length="633" mass="68629">MRLPMRFLTVLLLVWAGCGQVQAQGENNNWAFNFLYGLNFRPSGPAFVATSFRHSAGGCSAISDANGRLLFYTNGNTVWDSQHTPMTNACGACDGTTAQLNAGFGAHNGTLIVKRPGSQSLYYVFTTDSQQNLLNGGLSYTEVDMSLRSGLGGVTAVRNVRLPTPTLTSKIAEGVVGMQHANRRDVWVVVHGLGTNSFYSLLVTSAGVSPAPVTSTSGSLSTNISIMAFAPDGKHLVRAGLYAPVELFDFNGASGLLSNAQVLDTDVTNSFLFDFEFSADASKLYQSQSSRTTSSGNVFETHFLCQYDLRAGSPADVRNSKLMIYKTFFTDPDFRPLSDLEIGPDGRIYATSGNTLGIIDRPNRRGLAANFRPVGLPVVNVSNITGANGNELQNIVRLQPPSLDFMAETACAGSTVQFAPYEIPTGTGPLTWTFSDPLTGLADSVQGTSVTRTYPLAGTYTVTLSTVLRGQYYRFERNLIISPLPALALPDTIRLCGGSVLMQLGAQPAGTTFRWSDGSASSQLAISQPGKYWVKVRNYQGCERADTTVAIACQLPNVITPNGDAVNETFRLEGLKAGEWSLDVYNRWGRLVYRTATYDNRWNAQNQSAGIYYYLLRNRQSGQRLRGCLEVIR</sequence>
<evidence type="ECO:0000259" key="2">
    <source>
        <dbReference type="PROSITE" id="PS50093"/>
    </source>
</evidence>
<dbReference type="PROSITE" id="PS50093">
    <property type="entry name" value="PKD"/>
    <property type="match status" value="1"/>
</dbReference>
<dbReference type="SUPFAM" id="SSF49299">
    <property type="entry name" value="PKD domain"/>
    <property type="match status" value="1"/>
</dbReference>
<evidence type="ECO:0000256" key="1">
    <source>
        <dbReference type="SAM" id="SignalP"/>
    </source>
</evidence>
<dbReference type="InterPro" id="IPR000601">
    <property type="entry name" value="PKD_dom"/>
</dbReference>
<reference evidence="3 4" key="1">
    <citation type="submission" date="2020-09" db="EMBL/GenBank/DDBJ databases">
        <authorList>
            <person name="Kim M.K."/>
        </authorList>
    </citation>
    <scope>NUCLEOTIDE SEQUENCE [LARGE SCALE GENOMIC DNA]</scope>
    <source>
        <strain evidence="3 4">BT189</strain>
    </source>
</reference>
<keyword evidence="1" id="KW-0732">Signal</keyword>
<dbReference type="Pfam" id="PF13585">
    <property type="entry name" value="CHU_C"/>
    <property type="match status" value="1"/>
</dbReference>
<dbReference type="CDD" id="cd00146">
    <property type="entry name" value="PKD"/>
    <property type="match status" value="1"/>
</dbReference>
<dbReference type="SUPFAM" id="SSF63829">
    <property type="entry name" value="Calcium-dependent phosphotriesterase"/>
    <property type="match status" value="1"/>
</dbReference>
<accession>A0ABR8JY95</accession>
<keyword evidence="4" id="KW-1185">Reference proteome</keyword>
<comment type="caution">
    <text evidence="3">The sequence shown here is derived from an EMBL/GenBank/DDBJ whole genome shotgun (WGS) entry which is preliminary data.</text>
</comment>
<feature type="domain" description="PKD" evidence="2">
    <location>
        <begin position="431"/>
        <end position="465"/>
    </location>
</feature>
<evidence type="ECO:0000313" key="4">
    <source>
        <dbReference type="Proteomes" id="UP000606003"/>
    </source>
</evidence>
<dbReference type="PROSITE" id="PS51257">
    <property type="entry name" value="PROKAR_LIPOPROTEIN"/>
    <property type="match status" value="1"/>
</dbReference>
<protein>
    <submittedName>
        <fullName evidence="3">Gliding motility-associated C-terminal domain-containing protein</fullName>
    </submittedName>
</protein>